<dbReference type="InterPro" id="IPR036188">
    <property type="entry name" value="FAD/NAD-bd_sf"/>
</dbReference>
<evidence type="ECO:0000256" key="2">
    <source>
        <dbReference type="ARBA" id="ARBA00004141"/>
    </source>
</evidence>
<keyword evidence="7 13" id="KW-0812">Transmembrane</keyword>
<dbReference type="Proteomes" id="UP000238479">
    <property type="component" value="Chromosome 6"/>
</dbReference>
<sequence length="585" mass="63561">MVSYEYILGGFLASLLGSVFFMIISTTLSGNKKVKALSGGVKSNAFGDGAFRSEMEEEKSTDFVIVGAGVAGAALVYTLAKMVSYEYILGGLLASLLGSVFFMIISTTLGGNKKVKALSGGVKSNAFGDGAFLPEMEEEKSTDVVVVGAGEGRRVHVIGRDLTEPDTIVGELLQPGGYLKLIELGLEDCANESIDAQKVFGYALYKDGKDTTLTYPLEKYSSDVAGRSFHNGRFIQRMREKLEQGSVTKLIEEKGIVKRVIYKNKAGEEMRTYAPLTIVESPSCFVGLILENCELPHANHGHVILGDPSPILFYPISSTEVRCLVNIPGTKVPSVANGEMVNYLKTVVAPQVPSQLYNAFMAAVNKGNIRSMQNKSMAANPLPTPGAILLGDSFNMRHLLTGGGMTVALSDIVLLRDLLRHLHDLNVAPALCNYLESFYTLLKPVSSTINTLAGALYKVFCASPDPARQEMREACFGYLSLGGVCSYGPVSLLSGLNPRPLHLFLHFFIVAIYGVGRLMLPIPSPKCMWLGFQLILPLTWFRHCAHNWLLIQIFLVFPSASGIIFHIIKGEGVRKMFFPAIVPAY</sequence>
<feature type="transmembrane region" description="Helical" evidence="13">
    <location>
        <begin position="549"/>
        <end position="568"/>
    </location>
</feature>
<comment type="pathway">
    <text evidence="3">Terpene metabolism; lanosterol biosynthesis; lanosterol from farnesyl diphosphate: step 2/3.</text>
</comment>
<comment type="catalytic activity">
    <reaction evidence="12 13">
        <text>squalene + reduced [NADPH--hemoprotein reductase] + O2 = (S)-2,3-epoxysqualene + oxidized [NADPH--hemoprotein reductase] + H2O + H(+)</text>
        <dbReference type="Rhea" id="RHEA:25282"/>
        <dbReference type="Rhea" id="RHEA-COMP:11964"/>
        <dbReference type="Rhea" id="RHEA-COMP:11965"/>
        <dbReference type="ChEBI" id="CHEBI:15377"/>
        <dbReference type="ChEBI" id="CHEBI:15378"/>
        <dbReference type="ChEBI" id="CHEBI:15379"/>
        <dbReference type="ChEBI" id="CHEBI:15440"/>
        <dbReference type="ChEBI" id="CHEBI:15441"/>
        <dbReference type="ChEBI" id="CHEBI:57618"/>
        <dbReference type="ChEBI" id="CHEBI:58210"/>
        <dbReference type="EC" id="1.14.14.17"/>
    </reaction>
</comment>
<evidence type="ECO:0000256" key="9">
    <source>
        <dbReference type="ARBA" id="ARBA00022989"/>
    </source>
</evidence>
<evidence type="ECO:0000256" key="5">
    <source>
        <dbReference type="ARBA" id="ARBA00012312"/>
    </source>
</evidence>
<evidence type="ECO:0000256" key="10">
    <source>
        <dbReference type="ARBA" id="ARBA00023002"/>
    </source>
</evidence>
<dbReference type="PANTHER" id="PTHR10835">
    <property type="entry name" value="SQUALENE MONOOXYGENASE"/>
    <property type="match status" value="1"/>
</dbReference>
<evidence type="ECO:0000256" key="1">
    <source>
        <dbReference type="ARBA" id="ARBA00001974"/>
    </source>
</evidence>
<evidence type="ECO:0000313" key="15">
    <source>
        <dbReference type="EMBL" id="PRQ22139.1"/>
    </source>
</evidence>
<protein>
    <recommendedName>
        <fullName evidence="5 13">Squalene monooxygenase</fullName>
        <ecNumber evidence="5 13">1.14.14.17</ecNumber>
    </recommendedName>
</protein>
<comment type="subcellular location">
    <subcellularLocation>
        <location evidence="2 13">Membrane</location>
        <topology evidence="2 13">Multi-pass membrane protein</topology>
    </subcellularLocation>
</comment>
<organism evidence="15 16">
    <name type="scientific">Rosa chinensis</name>
    <name type="common">China rose</name>
    <dbReference type="NCBI Taxonomy" id="74649"/>
    <lineage>
        <taxon>Eukaryota</taxon>
        <taxon>Viridiplantae</taxon>
        <taxon>Streptophyta</taxon>
        <taxon>Embryophyta</taxon>
        <taxon>Tracheophyta</taxon>
        <taxon>Spermatophyta</taxon>
        <taxon>Magnoliopsida</taxon>
        <taxon>eudicotyledons</taxon>
        <taxon>Gunneridae</taxon>
        <taxon>Pentapetalae</taxon>
        <taxon>rosids</taxon>
        <taxon>fabids</taxon>
        <taxon>Rosales</taxon>
        <taxon>Rosaceae</taxon>
        <taxon>Rosoideae</taxon>
        <taxon>Rosoideae incertae sedis</taxon>
        <taxon>Rosa</taxon>
    </lineage>
</organism>
<dbReference type="Gene3D" id="3.50.50.60">
    <property type="entry name" value="FAD/NAD(P)-binding domain"/>
    <property type="match status" value="1"/>
</dbReference>
<evidence type="ECO:0000256" key="7">
    <source>
        <dbReference type="ARBA" id="ARBA00022692"/>
    </source>
</evidence>
<dbReference type="InterPro" id="IPR040125">
    <property type="entry name" value="Squalene_monox"/>
</dbReference>
<dbReference type="InterPro" id="IPR013698">
    <property type="entry name" value="Squalene_epoxidase"/>
</dbReference>
<dbReference type="SUPFAM" id="SSF51905">
    <property type="entry name" value="FAD/NAD(P)-binding domain"/>
    <property type="match status" value="1"/>
</dbReference>
<comment type="caution">
    <text evidence="15">The sequence shown here is derived from an EMBL/GenBank/DDBJ whole genome shotgun (WGS) entry which is preliminary data.</text>
</comment>
<feature type="transmembrane region" description="Helical" evidence="13">
    <location>
        <begin position="6"/>
        <end position="28"/>
    </location>
</feature>
<keyword evidence="16" id="KW-1185">Reference proteome</keyword>
<keyword evidence="10 13" id="KW-0560">Oxidoreductase</keyword>
<keyword evidence="11 13" id="KW-0472">Membrane</keyword>
<dbReference type="GO" id="GO:0016020">
    <property type="term" value="C:membrane"/>
    <property type="evidence" value="ECO:0007669"/>
    <property type="project" value="UniProtKB-SubCell"/>
</dbReference>
<dbReference type="EC" id="1.14.14.17" evidence="5 13"/>
<keyword evidence="9 13" id="KW-1133">Transmembrane helix</keyword>
<comment type="function">
    <text evidence="13">Catalyzes the stereospecific oxidation of squalene to (S)-2,3-epoxysqualene, and is considered to be a rate-limiting enzyme in steroid biosynthesis.</text>
</comment>
<keyword evidence="15" id="KW-0503">Monooxygenase</keyword>
<feature type="transmembrane region" description="Helical" evidence="13">
    <location>
        <begin position="86"/>
        <end position="109"/>
    </location>
</feature>
<evidence type="ECO:0000256" key="6">
    <source>
        <dbReference type="ARBA" id="ARBA00022630"/>
    </source>
</evidence>
<feature type="transmembrane region" description="Helical" evidence="13">
    <location>
        <begin position="475"/>
        <end position="495"/>
    </location>
</feature>
<feature type="domain" description="Squalene epoxidase" evidence="14">
    <location>
        <begin position="280"/>
        <end position="524"/>
    </location>
</feature>
<evidence type="ECO:0000256" key="11">
    <source>
        <dbReference type="ARBA" id="ARBA00023136"/>
    </source>
</evidence>
<feature type="transmembrane region" description="Helical" evidence="13">
    <location>
        <begin position="501"/>
        <end position="520"/>
    </location>
</feature>
<dbReference type="Pfam" id="PF08491">
    <property type="entry name" value="SE"/>
    <property type="match status" value="1"/>
</dbReference>
<dbReference type="GO" id="GO:0050660">
    <property type="term" value="F:flavin adenine dinucleotide binding"/>
    <property type="evidence" value="ECO:0007669"/>
    <property type="project" value="UniProtKB-UniRule"/>
</dbReference>
<dbReference type="STRING" id="74649.A0A2P6PJP9"/>
<dbReference type="AlphaFoldDB" id="A0A2P6PJP9"/>
<dbReference type="GO" id="GO:0009725">
    <property type="term" value="P:response to hormone"/>
    <property type="evidence" value="ECO:0007669"/>
    <property type="project" value="UniProtKB-ARBA"/>
</dbReference>
<evidence type="ECO:0000259" key="14">
    <source>
        <dbReference type="Pfam" id="PF08491"/>
    </source>
</evidence>
<dbReference type="GO" id="GO:0004506">
    <property type="term" value="F:squalene monooxygenase activity"/>
    <property type="evidence" value="ECO:0007669"/>
    <property type="project" value="UniProtKB-UniRule"/>
</dbReference>
<evidence type="ECO:0000256" key="3">
    <source>
        <dbReference type="ARBA" id="ARBA00005018"/>
    </source>
</evidence>
<comment type="similarity">
    <text evidence="4 13">Belongs to the squalene monooxygenase family.</text>
</comment>
<gene>
    <name evidence="15" type="ORF">RchiOBHm_Chr6g0246981</name>
</gene>
<dbReference type="GO" id="GO:0005783">
    <property type="term" value="C:endoplasmic reticulum"/>
    <property type="evidence" value="ECO:0007669"/>
    <property type="project" value="TreeGrafter"/>
</dbReference>
<dbReference type="EMBL" id="PDCK01000044">
    <property type="protein sequence ID" value="PRQ22139.1"/>
    <property type="molecule type" value="Genomic_DNA"/>
</dbReference>
<keyword evidence="8 13" id="KW-0274">FAD</keyword>
<evidence type="ECO:0000256" key="8">
    <source>
        <dbReference type="ARBA" id="ARBA00022827"/>
    </source>
</evidence>
<evidence type="ECO:0000256" key="4">
    <source>
        <dbReference type="ARBA" id="ARBA00008802"/>
    </source>
</evidence>
<dbReference type="GO" id="GO:0016126">
    <property type="term" value="P:sterol biosynthetic process"/>
    <property type="evidence" value="ECO:0007669"/>
    <property type="project" value="UniProtKB-UniRule"/>
</dbReference>
<feature type="transmembrane region" description="Helical" evidence="13">
    <location>
        <begin position="61"/>
        <end position="80"/>
    </location>
</feature>
<keyword evidence="6 13" id="KW-0285">Flavoprotein</keyword>
<accession>A0A2P6PJP9</accession>
<proteinExistence type="inferred from homology"/>
<comment type="caution">
    <text evidence="13">Lacks conserved residue(s) required for the propagation of feature annotation.</text>
</comment>
<dbReference type="Gramene" id="PRQ22139">
    <property type="protein sequence ID" value="PRQ22139"/>
    <property type="gene ID" value="RchiOBHm_Chr6g0246981"/>
</dbReference>
<dbReference type="PANTHER" id="PTHR10835:SF28">
    <property type="entry name" value="SQUALENE MONOOXYGENASE"/>
    <property type="match status" value="1"/>
</dbReference>
<reference evidence="15 16" key="1">
    <citation type="journal article" date="2018" name="Nat. Genet.">
        <title>The Rosa genome provides new insights in the design of modern roses.</title>
        <authorList>
            <person name="Bendahmane M."/>
        </authorList>
    </citation>
    <scope>NUCLEOTIDE SEQUENCE [LARGE SCALE GENOMIC DNA]</scope>
    <source>
        <strain evidence="16">cv. Old Blush</strain>
    </source>
</reference>
<dbReference type="UniPathway" id="UPA00767">
    <property type="reaction ID" value="UER00752"/>
</dbReference>
<name>A0A2P6PJP9_ROSCH</name>
<dbReference type="FunFam" id="3.50.50.60:FF:000074">
    <property type="entry name" value="Squalene monooxygenase 2"/>
    <property type="match status" value="1"/>
</dbReference>
<evidence type="ECO:0000256" key="13">
    <source>
        <dbReference type="RuleBase" id="RU367121"/>
    </source>
</evidence>
<evidence type="ECO:0000256" key="12">
    <source>
        <dbReference type="ARBA" id="ARBA00048658"/>
    </source>
</evidence>
<evidence type="ECO:0000313" key="16">
    <source>
        <dbReference type="Proteomes" id="UP000238479"/>
    </source>
</evidence>
<comment type="cofactor">
    <cofactor evidence="1 13">
        <name>FAD</name>
        <dbReference type="ChEBI" id="CHEBI:57692"/>
    </cofactor>
</comment>